<keyword evidence="2" id="KW-1185">Reference proteome</keyword>
<evidence type="ECO:0000313" key="1">
    <source>
        <dbReference type="EMBL" id="RMZ93329.1"/>
    </source>
</evidence>
<sequence length="66" mass="7237">MNLPGHVLNVIKCSPKNVIIGIMSRIKGSFYKEIALVQVESSDAAKLAAKKAPQIGDFFDHEICDH</sequence>
<comment type="caution">
    <text evidence="1">The sequence shown here is derived from an EMBL/GenBank/DDBJ whole genome shotgun (WGS) entry which is preliminary data.</text>
</comment>
<dbReference type="Proteomes" id="UP000276133">
    <property type="component" value="Unassembled WGS sequence"/>
</dbReference>
<dbReference type="EMBL" id="REGN01013894">
    <property type="protein sequence ID" value="RMZ93329.1"/>
    <property type="molecule type" value="Genomic_DNA"/>
</dbReference>
<dbReference type="AlphaFoldDB" id="A0A3M7P311"/>
<reference evidence="1 2" key="1">
    <citation type="journal article" date="2018" name="Sci. Rep.">
        <title>Genomic signatures of local adaptation to the degree of environmental predictability in rotifers.</title>
        <authorList>
            <person name="Franch-Gras L."/>
            <person name="Hahn C."/>
            <person name="Garcia-Roger E.M."/>
            <person name="Carmona M.J."/>
            <person name="Serra M."/>
            <person name="Gomez A."/>
        </authorList>
    </citation>
    <scope>NUCLEOTIDE SEQUENCE [LARGE SCALE GENOMIC DNA]</scope>
    <source>
        <strain evidence="1">HYR1</strain>
    </source>
</reference>
<evidence type="ECO:0000313" key="2">
    <source>
        <dbReference type="Proteomes" id="UP000276133"/>
    </source>
</evidence>
<accession>A0A3M7P311</accession>
<organism evidence="1 2">
    <name type="scientific">Brachionus plicatilis</name>
    <name type="common">Marine rotifer</name>
    <name type="synonym">Brachionus muelleri</name>
    <dbReference type="NCBI Taxonomy" id="10195"/>
    <lineage>
        <taxon>Eukaryota</taxon>
        <taxon>Metazoa</taxon>
        <taxon>Spiralia</taxon>
        <taxon>Gnathifera</taxon>
        <taxon>Rotifera</taxon>
        <taxon>Eurotatoria</taxon>
        <taxon>Monogononta</taxon>
        <taxon>Pseudotrocha</taxon>
        <taxon>Ploima</taxon>
        <taxon>Brachionidae</taxon>
        <taxon>Brachionus</taxon>
    </lineage>
</organism>
<name>A0A3M7P311_BRAPC</name>
<protein>
    <submittedName>
        <fullName evidence="1">Uncharacterized protein</fullName>
    </submittedName>
</protein>
<proteinExistence type="predicted"/>
<gene>
    <name evidence="1" type="ORF">BpHYR1_025671</name>
</gene>